<dbReference type="HOGENOM" id="CLU_395508_0_0_1"/>
<keyword evidence="1" id="KW-0175">Coiled coil</keyword>
<feature type="region of interest" description="Disordered" evidence="2">
    <location>
        <begin position="354"/>
        <end position="373"/>
    </location>
</feature>
<name>R7TRY8_CAPTE</name>
<evidence type="ECO:0000256" key="2">
    <source>
        <dbReference type="SAM" id="MobiDB-lite"/>
    </source>
</evidence>
<evidence type="ECO:0000313" key="4">
    <source>
        <dbReference type="EnsemblMetazoa" id="CapteP210053"/>
    </source>
</evidence>
<feature type="region of interest" description="Disordered" evidence="2">
    <location>
        <begin position="69"/>
        <end position="92"/>
    </location>
</feature>
<feature type="region of interest" description="Disordered" evidence="2">
    <location>
        <begin position="391"/>
        <end position="412"/>
    </location>
</feature>
<reference evidence="5" key="1">
    <citation type="submission" date="2012-12" db="EMBL/GenBank/DDBJ databases">
        <authorList>
            <person name="Hellsten U."/>
            <person name="Grimwood J."/>
            <person name="Chapman J.A."/>
            <person name="Shapiro H."/>
            <person name="Aerts A."/>
            <person name="Otillar R.P."/>
            <person name="Terry A.Y."/>
            <person name="Boore J.L."/>
            <person name="Simakov O."/>
            <person name="Marletaz F."/>
            <person name="Cho S.-J."/>
            <person name="Edsinger-Gonzales E."/>
            <person name="Havlak P."/>
            <person name="Kuo D.-H."/>
            <person name="Larsson T."/>
            <person name="Lv J."/>
            <person name="Arendt D."/>
            <person name="Savage R."/>
            <person name="Osoegawa K."/>
            <person name="de Jong P."/>
            <person name="Lindberg D.R."/>
            <person name="Seaver E.C."/>
            <person name="Weisblat D.A."/>
            <person name="Putnam N.H."/>
            <person name="Grigoriev I.V."/>
            <person name="Rokhsar D.S."/>
        </authorList>
    </citation>
    <scope>NUCLEOTIDE SEQUENCE</scope>
    <source>
        <strain evidence="5">I ESC-2004</strain>
    </source>
</reference>
<dbReference type="AlphaFoldDB" id="R7TRY8"/>
<accession>R7TRY8</accession>
<evidence type="ECO:0000313" key="5">
    <source>
        <dbReference type="Proteomes" id="UP000014760"/>
    </source>
</evidence>
<feature type="region of interest" description="Disordered" evidence="2">
    <location>
        <begin position="267"/>
        <end position="297"/>
    </location>
</feature>
<proteinExistence type="predicted"/>
<keyword evidence="5" id="KW-1185">Reference proteome</keyword>
<dbReference type="Proteomes" id="UP000014760">
    <property type="component" value="Unassembled WGS sequence"/>
</dbReference>
<gene>
    <name evidence="3" type="ORF">CAPTEDRAFT_210053</name>
</gene>
<evidence type="ECO:0000313" key="3">
    <source>
        <dbReference type="EMBL" id="ELT96693.1"/>
    </source>
</evidence>
<reference evidence="3 5" key="2">
    <citation type="journal article" date="2013" name="Nature">
        <title>Insights into bilaterian evolution from three spiralian genomes.</title>
        <authorList>
            <person name="Simakov O."/>
            <person name="Marletaz F."/>
            <person name="Cho S.J."/>
            <person name="Edsinger-Gonzales E."/>
            <person name="Havlak P."/>
            <person name="Hellsten U."/>
            <person name="Kuo D.H."/>
            <person name="Larsson T."/>
            <person name="Lv J."/>
            <person name="Arendt D."/>
            <person name="Savage R."/>
            <person name="Osoegawa K."/>
            <person name="de Jong P."/>
            <person name="Grimwood J."/>
            <person name="Chapman J.A."/>
            <person name="Shapiro H."/>
            <person name="Aerts A."/>
            <person name="Otillar R.P."/>
            <person name="Terry A.Y."/>
            <person name="Boore J.L."/>
            <person name="Grigoriev I.V."/>
            <person name="Lindberg D.R."/>
            <person name="Seaver E.C."/>
            <person name="Weisblat D.A."/>
            <person name="Putnam N.H."/>
            <person name="Rokhsar D.S."/>
        </authorList>
    </citation>
    <scope>NUCLEOTIDE SEQUENCE</scope>
    <source>
        <strain evidence="3 5">I ESC-2004</strain>
    </source>
</reference>
<feature type="region of interest" description="Disordered" evidence="2">
    <location>
        <begin position="28"/>
        <end position="48"/>
    </location>
</feature>
<dbReference type="EMBL" id="AMQN01011199">
    <property type="status" value="NOT_ANNOTATED_CDS"/>
    <property type="molecule type" value="Genomic_DNA"/>
</dbReference>
<feature type="coiled-coil region" evidence="1">
    <location>
        <begin position="108"/>
        <end position="135"/>
    </location>
</feature>
<feature type="compositionally biased region" description="Low complexity" evidence="2">
    <location>
        <begin position="403"/>
        <end position="412"/>
    </location>
</feature>
<dbReference type="EnsemblMetazoa" id="CapteT210053">
    <property type="protein sequence ID" value="CapteP210053"/>
    <property type="gene ID" value="CapteG210053"/>
</dbReference>
<reference evidence="4" key="3">
    <citation type="submission" date="2015-06" db="UniProtKB">
        <authorList>
            <consortium name="EnsemblMetazoa"/>
        </authorList>
    </citation>
    <scope>IDENTIFICATION</scope>
</reference>
<dbReference type="EMBL" id="KB308752">
    <property type="protein sequence ID" value="ELT96693.1"/>
    <property type="molecule type" value="Genomic_DNA"/>
</dbReference>
<sequence length="697" mass="77079">MRSAEFYFLALFGPNTCVGSLIARAATPPAGPAATTPLSSSSIHRTPTTTSNGYKDFIIGRTATPPAGPAATTLLSSPLGSNPSTPTTTRSLDDVSTHGLVLQVLKVVTSLEVENKALRKEVEELRRDIKTLDGRLLAGSEPTEVRQASAALPALPVSTWDALKELDNQLKGSNAALAKKLQCYVVDDLAKSVQAMLGVIMTNTLALTITRTGNSHGATIYNRAKKNRFLDLESLIQTLLDALIATRFKKAALCDVRKATQNWLSNAPDRIDPTTGTGGKKERMERTRKRKEQMFSEDAIEHDSSNSVLALCCQFAKRVFLVPLLSHEITDRLPSLSQVLFVVTRIFEQSSTIQSVDPHSSAMPDEKMHSETSSLFPPDVAWWTWKPQQSLPPTSRERDSLPWDDSQASSSSSSMDLFRVSSLVSSESLPWRTKTPTCLRSWQLAALPLSHKCKASTAPLPLPPTSCSPLSTPTSLESQPKVPHPLATLPPAQNRRHLVTARRDENPSLKEPNKNQKALLALYREEILDLKAQILGLQLTVCELRELNVNLQDDALEAFIPELLFAAPQLPSTQHPVHRRQPRATACAPCEPCIQLKLPHPPPLRPQRRRPQPLMKQPLRLLRREQMKQNRLQQEAASHTQPLSIIFSDGQLFKFQCSELTLSFSGLGQGEGEKSVIRSGDTHLFQYIWFNLVDNYI</sequence>
<feature type="compositionally biased region" description="Low complexity" evidence="2">
    <location>
        <begin position="467"/>
        <end position="478"/>
    </location>
</feature>
<feature type="region of interest" description="Disordered" evidence="2">
    <location>
        <begin position="464"/>
        <end position="496"/>
    </location>
</feature>
<feature type="compositionally biased region" description="Polar residues" evidence="2">
    <location>
        <begin position="74"/>
        <end position="90"/>
    </location>
</feature>
<protein>
    <submittedName>
        <fullName evidence="3 4">Uncharacterized protein</fullName>
    </submittedName>
</protein>
<feature type="compositionally biased region" description="Low complexity" evidence="2">
    <location>
        <begin position="28"/>
        <end position="42"/>
    </location>
</feature>
<evidence type="ECO:0000256" key="1">
    <source>
        <dbReference type="SAM" id="Coils"/>
    </source>
</evidence>
<organism evidence="3">
    <name type="scientific">Capitella teleta</name>
    <name type="common">Polychaete worm</name>
    <dbReference type="NCBI Taxonomy" id="283909"/>
    <lineage>
        <taxon>Eukaryota</taxon>
        <taxon>Metazoa</taxon>
        <taxon>Spiralia</taxon>
        <taxon>Lophotrochozoa</taxon>
        <taxon>Annelida</taxon>
        <taxon>Polychaeta</taxon>
        <taxon>Sedentaria</taxon>
        <taxon>Scolecida</taxon>
        <taxon>Capitellidae</taxon>
        <taxon>Capitella</taxon>
    </lineage>
</organism>